<sequence>MYNIPHQKLSALLNLPTPSSQVTSNPNDHLACHGIEEHKEGFCYKAEACSTLFLPLPLARPSSADR</sequence>
<dbReference type="Proteomes" id="UP000324222">
    <property type="component" value="Unassembled WGS sequence"/>
</dbReference>
<accession>A0A5B7FQL2</accession>
<evidence type="ECO:0000313" key="1">
    <source>
        <dbReference type="EMBL" id="MPC47218.1"/>
    </source>
</evidence>
<comment type="caution">
    <text evidence="1">The sequence shown here is derived from an EMBL/GenBank/DDBJ whole genome shotgun (WGS) entry which is preliminary data.</text>
</comment>
<dbReference type="AlphaFoldDB" id="A0A5B7FQL2"/>
<gene>
    <name evidence="1" type="ORF">E2C01_040959</name>
</gene>
<keyword evidence="2" id="KW-1185">Reference proteome</keyword>
<evidence type="ECO:0000313" key="2">
    <source>
        <dbReference type="Proteomes" id="UP000324222"/>
    </source>
</evidence>
<protein>
    <submittedName>
        <fullName evidence="1">Uncharacterized protein</fullName>
    </submittedName>
</protein>
<name>A0A5B7FQL2_PORTR</name>
<organism evidence="1 2">
    <name type="scientific">Portunus trituberculatus</name>
    <name type="common">Swimming crab</name>
    <name type="synonym">Neptunus trituberculatus</name>
    <dbReference type="NCBI Taxonomy" id="210409"/>
    <lineage>
        <taxon>Eukaryota</taxon>
        <taxon>Metazoa</taxon>
        <taxon>Ecdysozoa</taxon>
        <taxon>Arthropoda</taxon>
        <taxon>Crustacea</taxon>
        <taxon>Multicrustacea</taxon>
        <taxon>Malacostraca</taxon>
        <taxon>Eumalacostraca</taxon>
        <taxon>Eucarida</taxon>
        <taxon>Decapoda</taxon>
        <taxon>Pleocyemata</taxon>
        <taxon>Brachyura</taxon>
        <taxon>Eubrachyura</taxon>
        <taxon>Portunoidea</taxon>
        <taxon>Portunidae</taxon>
        <taxon>Portuninae</taxon>
        <taxon>Portunus</taxon>
    </lineage>
</organism>
<dbReference type="EMBL" id="VSRR010007621">
    <property type="protein sequence ID" value="MPC47218.1"/>
    <property type="molecule type" value="Genomic_DNA"/>
</dbReference>
<reference evidence="1 2" key="1">
    <citation type="submission" date="2019-05" db="EMBL/GenBank/DDBJ databases">
        <title>Another draft genome of Portunus trituberculatus and its Hox gene families provides insights of decapod evolution.</title>
        <authorList>
            <person name="Jeong J.-H."/>
            <person name="Song I."/>
            <person name="Kim S."/>
            <person name="Choi T."/>
            <person name="Kim D."/>
            <person name="Ryu S."/>
            <person name="Kim W."/>
        </authorList>
    </citation>
    <scope>NUCLEOTIDE SEQUENCE [LARGE SCALE GENOMIC DNA]</scope>
    <source>
        <tissue evidence="1">Muscle</tissue>
    </source>
</reference>
<proteinExistence type="predicted"/>